<accession>A0A7S0CJR5</accession>
<dbReference type="AlphaFoldDB" id="A0A7S0CJR5"/>
<sequence length="101" mass="11600">MQNVLSGYESMFHQPSRTQIHASKLTCYCSKIFSVVKLHGLEDRSEQLYWGGGSLSFFETITKESLVISVNKISSFSFIELICVRLKTMTQWKVVRVANQF</sequence>
<dbReference type="EMBL" id="HBEL01046515">
    <property type="protein sequence ID" value="CAD8425480.1"/>
    <property type="molecule type" value="Transcribed_RNA"/>
</dbReference>
<name>A0A7S0CJR5_9STRA</name>
<gene>
    <name evidence="1" type="ORF">PINE0816_LOCUS21640</name>
</gene>
<evidence type="ECO:0000313" key="1">
    <source>
        <dbReference type="EMBL" id="CAD8425480.1"/>
    </source>
</evidence>
<reference evidence="1" key="1">
    <citation type="submission" date="2021-01" db="EMBL/GenBank/DDBJ databases">
        <authorList>
            <person name="Corre E."/>
            <person name="Pelletier E."/>
            <person name="Niang G."/>
            <person name="Scheremetjew M."/>
            <person name="Finn R."/>
            <person name="Kale V."/>
            <person name="Holt S."/>
            <person name="Cochrane G."/>
            <person name="Meng A."/>
            <person name="Brown T."/>
            <person name="Cohen L."/>
        </authorList>
    </citation>
    <scope>NUCLEOTIDE SEQUENCE</scope>
    <source>
        <strain evidence="1">CCAP1064/1</strain>
    </source>
</reference>
<organism evidence="1">
    <name type="scientific">Proboscia inermis</name>
    <dbReference type="NCBI Taxonomy" id="420281"/>
    <lineage>
        <taxon>Eukaryota</taxon>
        <taxon>Sar</taxon>
        <taxon>Stramenopiles</taxon>
        <taxon>Ochrophyta</taxon>
        <taxon>Bacillariophyta</taxon>
        <taxon>Coscinodiscophyceae</taxon>
        <taxon>Rhizosoleniophycidae</taxon>
        <taxon>Rhizosoleniales</taxon>
        <taxon>Rhizosoleniaceae</taxon>
        <taxon>Proboscia</taxon>
    </lineage>
</organism>
<proteinExistence type="predicted"/>
<protein>
    <submittedName>
        <fullName evidence="1">Uncharacterized protein</fullName>
    </submittedName>
</protein>